<dbReference type="SUPFAM" id="SSF64288">
    <property type="entry name" value="Chorismate lyase-like"/>
    <property type="match status" value="1"/>
</dbReference>
<feature type="domain" description="HTH gntR-type" evidence="5">
    <location>
        <begin position="36"/>
        <end position="104"/>
    </location>
</feature>
<evidence type="ECO:0000256" key="2">
    <source>
        <dbReference type="ARBA" id="ARBA00023125"/>
    </source>
</evidence>
<dbReference type="EMBL" id="CZKA01000061">
    <property type="protein sequence ID" value="CUR59584.1"/>
    <property type="molecule type" value="Genomic_DNA"/>
</dbReference>
<evidence type="ECO:0000256" key="1">
    <source>
        <dbReference type="ARBA" id="ARBA00023015"/>
    </source>
</evidence>
<feature type="compositionally biased region" description="Basic and acidic residues" evidence="4">
    <location>
        <begin position="1"/>
        <end position="10"/>
    </location>
</feature>
<dbReference type="Pfam" id="PF00392">
    <property type="entry name" value="GntR"/>
    <property type="match status" value="1"/>
</dbReference>
<dbReference type="AlphaFoldDB" id="A0A2P2CC60"/>
<evidence type="ECO:0000313" key="6">
    <source>
        <dbReference type="EMBL" id="CUR59584.1"/>
    </source>
</evidence>
<dbReference type="InterPro" id="IPR000524">
    <property type="entry name" value="Tscrpt_reg_HTH_GntR"/>
</dbReference>
<dbReference type="PRINTS" id="PR00035">
    <property type="entry name" value="HTHGNTR"/>
</dbReference>
<evidence type="ECO:0000256" key="4">
    <source>
        <dbReference type="SAM" id="MobiDB-lite"/>
    </source>
</evidence>
<feature type="region of interest" description="Disordered" evidence="4">
    <location>
        <begin position="1"/>
        <end position="20"/>
    </location>
</feature>
<dbReference type="InterPro" id="IPR011663">
    <property type="entry name" value="UTRA"/>
</dbReference>
<keyword evidence="1" id="KW-0805">Transcription regulation</keyword>
<dbReference type="GO" id="GO:0003700">
    <property type="term" value="F:DNA-binding transcription factor activity"/>
    <property type="evidence" value="ECO:0007669"/>
    <property type="project" value="InterPro"/>
</dbReference>
<organism evidence="6">
    <name type="scientific">metagenome</name>
    <dbReference type="NCBI Taxonomy" id="256318"/>
    <lineage>
        <taxon>unclassified sequences</taxon>
        <taxon>metagenomes</taxon>
    </lineage>
</organism>
<dbReference type="PANTHER" id="PTHR44846:SF1">
    <property type="entry name" value="MANNOSYL-D-GLYCERATE TRANSPORT_METABOLISM SYSTEM REPRESSOR MNGR-RELATED"/>
    <property type="match status" value="1"/>
</dbReference>
<keyword evidence="2" id="KW-0238">DNA-binding</keyword>
<dbReference type="Pfam" id="PF07702">
    <property type="entry name" value="UTRA"/>
    <property type="match status" value="1"/>
</dbReference>
<dbReference type="SMART" id="SM00345">
    <property type="entry name" value="HTH_GNTR"/>
    <property type="match status" value="1"/>
</dbReference>
<sequence>MLPESEKCPDFGDSAEQDPYNRPMMELVSNQESGALPALKHIQVREYVRGLVDGCEPGASAPSERELVQRFGVARMTVRQAMDALVGEGLLVRVPGRGTFVAQPRTQPGKLLSFSQEMTQRGLLPESQTLIARREKAGPGVAKALSLTEGDPVIHWKRLRRADGSPVCVEDAYLNEVLLPGFLQSGMPTSLYEALDARGLRPTWAEDSVSADLATAEEAAHLEVDPGSAVLRVARRALVDDRPIEVSRAVLRGDRYTLWVQFDGSL</sequence>
<evidence type="ECO:0000256" key="3">
    <source>
        <dbReference type="ARBA" id="ARBA00023163"/>
    </source>
</evidence>
<dbReference type="GO" id="GO:0045892">
    <property type="term" value="P:negative regulation of DNA-templated transcription"/>
    <property type="evidence" value="ECO:0007669"/>
    <property type="project" value="TreeGrafter"/>
</dbReference>
<dbReference type="PANTHER" id="PTHR44846">
    <property type="entry name" value="MANNOSYL-D-GLYCERATE TRANSPORT/METABOLISM SYSTEM REPRESSOR MNGR-RELATED"/>
    <property type="match status" value="1"/>
</dbReference>
<dbReference type="PROSITE" id="PS50949">
    <property type="entry name" value="HTH_GNTR"/>
    <property type="match status" value="1"/>
</dbReference>
<gene>
    <name evidence="6" type="ORF">NOCA2640003</name>
</gene>
<dbReference type="GO" id="GO:0003677">
    <property type="term" value="F:DNA binding"/>
    <property type="evidence" value="ECO:0007669"/>
    <property type="project" value="UniProtKB-KW"/>
</dbReference>
<evidence type="ECO:0000259" key="5">
    <source>
        <dbReference type="PROSITE" id="PS50949"/>
    </source>
</evidence>
<protein>
    <submittedName>
        <fullName evidence="6">Transcriptional regulator, GntR family</fullName>
    </submittedName>
</protein>
<dbReference type="InterPro" id="IPR050679">
    <property type="entry name" value="Bact_HTH_transcr_reg"/>
</dbReference>
<dbReference type="InterPro" id="IPR036390">
    <property type="entry name" value="WH_DNA-bd_sf"/>
</dbReference>
<proteinExistence type="predicted"/>
<dbReference type="Gene3D" id="1.10.10.10">
    <property type="entry name" value="Winged helix-like DNA-binding domain superfamily/Winged helix DNA-binding domain"/>
    <property type="match status" value="1"/>
</dbReference>
<dbReference type="Gene3D" id="3.40.1410.10">
    <property type="entry name" value="Chorismate lyase-like"/>
    <property type="match status" value="1"/>
</dbReference>
<accession>A0A2P2CC60</accession>
<name>A0A2P2CC60_9ZZZZ</name>
<dbReference type="InterPro" id="IPR036388">
    <property type="entry name" value="WH-like_DNA-bd_sf"/>
</dbReference>
<keyword evidence="3" id="KW-0804">Transcription</keyword>
<dbReference type="SMART" id="SM00866">
    <property type="entry name" value="UTRA"/>
    <property type="match status" value="1"/>
</dbReference>
<dbReference type="SUPFAM" id="SSF46785">
    <property type="entry name" value="Winged helix' DNA-binding domain"/>
    <property type="match status" value="1"/>
</dbReference>
<reference evidence="6" key="1">
    <citation type="submission" date="2015-08" db="EMBL/GenBank/DDBJ databases">
        <authorList>
            <person name="Babu N.S."/>
            <person name="Beckwith C.J."/>
            <person name="Beseler K.G."/>
            <person name="Brison A."/>
            <person name="Carone J.V."/>
            <person name="Caskin T.P."/>
            <person name="Diamond M."/>
            <person name="Durham M.E."/>
            <person name="Foxe J.M."/>
            <person name="Go M."/>
            <person name="Henderson B.A."/>
            <person name="Jones I.B."/>
            <person name="McGettigan J.A."/>
            <person name="Micheletti S.J."/>
            <person name="Nasrallah M.E."/>
            <person name="Ortiz D."/>
            <person name="Piller C.R."/>
            <person name="Privatt S.R."/>
            <person name="Schneider S.L."/>
            <person name="Sharp S."/>
            <person name="Smith T.C."/>
            <person name="Stanton J.D."/>
            <person name="Ullery H.E."/>
            <person name="Wilson R.J."/>
            <person name="Serrano M.G."/>
            <person name="Buck G."/>
            <person name="Lee V."/>
            <person name="Wang Y."/>
            <person name="Carvalho R."/>
            <person name="Voegtly L."/>
            <person name="Shi R."/>
            <person name="Duckworth R."/>
            <person name="Johnson A."/>
            <person name="Loviza R."/>
            <person name="Walstead R."/>
            <person name="Shah Z."/>
            <person name="Kiflezghi M."/>
            <person name="Wade K."/>
            <person name="Ball S.L."/>
            <person name="Bradley K.W."/>
            <person name="Asai D.J."/>
            <person name="Bowman C.A."/>
            <person name="Russell D.A."/>
            <person name="Pope W.H."/>
            <person name="Jacobs-Sera D."/>
            <person name="Hendrix R.W."/>
            <person name="Hatfull G.F."/>
        </authorList>
    </citation>
    <scope>NUCLEOTIDE SEQUENCE</scope>
</reference>
<dbReference type="InterPro" id="IPR028978">
    <property type="entry name" value="Chorismate_lyase_/UTRA_dom_sf"/>
</dbReference>
<dbReference type="CDD" id="cd07377">
    <property type="entry name" value="WHTH_GntR"/>
    <property type="match status" value="1"/>
</dbReference>